<evidence type="ECO:0000256" key="13">
    <source>
        <dbReference type="SAM" id="SignalP"/>
    </source>
</evidence>
<protein>
    <recommendedName>
        <fullName evidence="5">Aminopeptidase N</fullName>
        <ecNumber evidence="4">3.4.11.2</ecNumber>
    </recommendedName>
    <alternativeName>
        <fullName evidence="11">Alanine aminopeptidase</fullName>
    </alternativeName>
    <alternativeName>
        <fullName evidence="12">Lysyl aminopeptidase</fullName>
    </alternativeName>
</protein>
<feature type="chain" id="PRO_5005461498" description="Aminopeptidase N" evidence="13">
    <location>
        <begin position="25"/>
        <end position="474"/>
    </location>
</feature>
<evidence type="ECO:0000256" key="12">
    <source>
        <dbReference type="ARBA" id="ARBA00031533"/>
    </source>
</evidence>
<gene>
    <name evidence="16" type="ORF">VV02_06870</name>
</gene>
<dbReference type="EC" id="3.4.11.2" evidence="4"/>
<proteinExistence type="inferred from homology"/>
<feature type="domain" description="Peptidase M1 membrane alanine aminopeptidase" evidence="14">
    <location>
        <begin position="261"/>
        <end position="456"/>
    </location>
</feature>
<feature type="domain" description="Aminopeptidase N-like N-terminal" evidence="15">
    <location>
        <begin position="52"/>
        <end position="220"/>
    </location>
</feature>
<evidence type="ECO:0000256" key="3">
    <source>
        <dbReference type="ARBA" id="ARBA00010136"/>
    </source>
</evidence>
<name>A0A0K1JPS7_9MICO</name>
<dbReference type="GO" id="GO:0016285">
    <property type="term" value="F:alanyl aminopeptidase activity"/>
    <property type="evidence" value="ECO:0007669"/>
    <property type="project" value="UniProtKB-EC"/>
</dbReference>
<dbReference type="InterPro" id="IPR027268">
    <property type="entry name" value="Peptidase_M4/M1_CTD_sf"/>
</dbReference>
<evidence type="ECO:0000256" key="2">
    <source>
        <dbReference type="ARBA" id="ARBA00001947"/>
    </source>
</evidence>
<dbReference type="Proteomes" id="UP000066480">
    <property type="component" value="Chromosome"/>
</dbReference>
<evidence type="ECO:0000256" key="5">
    <source>
        <dbReference type="ARBA" id="ARBA00015611"/>
    </source>
</evidence>
<dbReference type="SUPFAM" id="SSF55486">
    <property type="entry name" value="Metalloproteases ('zincins'), catalytic domain"/>
    <property type="match status" value="1"/>
</dbReference>
<keyword evidence="9" id="KW-0862">Zinc</keyword>
<dbReference type="InterPro" id="IPR045357">
    <property type="entry name" value="Aminopeptidase_N-like_N"/>
</dbReference>
<evidence type="ECO:0000256" key="7">
    <source>
        <dbReference type="ARBA" id="ARBA00022723"/>
    </source>
</evidence>
<sequence length="474" mass="51282">MVCSALALAVIAGGSIGVQPAAHAASDEPSPGSSGLGDPLFPLLGNGGYDALHYALTFDYAPSTRTFAAASVMTARATQSLSRFNLDFDGHTLRSVKVNGRMATWVRDGGELVITPGRPLHRGEKFTVETAYDGTPTDPYVGLTGWVLAPDGGFASAVQASRADTFLPVNDHPSDKATWSLHVGAPKGFVGVGNGILDSVRPRADGGNVWSFTEREPMASELLGVSVTSGTYLRAKGPHNLPLRHVVPVGQEATYAPVVAQTSRQIAWAEKRFGRYPFSTYGVHIFPGYRDALENQTMSLFGPNWFTNASTSTSYTNVMVHELVHQWFGDSVTPATWQDAWLNEGPAVFYAALWDEEEGRSTLEGKMRTAYTKLDAVRKTDGPPGKPHGLGGFNIYDGGAVVLYAVRQQIGTTAFDRVMRTWVQKHRHDNASTEDFIEHVTTVAPQPGLDAFLRDWLYGLSNPAMPGHPEWSQS</sequence>
<dbReference type="KEGG" id="lmoi:VV02_06870"/>
<evidence type="ECO:0000259" key="14">
    <source>
        <dbReference type="Pfam" id="PF01433"/>
    </source>
</evidence>
<evidence type="ECO:0000256" key="1">
    <source>
        <dbReference type="ARBA" id="ARBA00000098"/>
    </source>
</evidence>
<dbReference type="AlphaFoldDB" id="A0A0K1JPS7"/>
<dbReference type="InterPro" id="IPR014782">
    <property type="entry name" value="Peptidase_M1_dom"/>
</dbReference>
<dbReference type="SUPFAM" id="SSF63737">
    <property type="entry name" value="Leukotriene A4 hydrolase N-terminal domain"/>
    <property type="match status" value="1"/>
</dbReference>
<dbReference type="InterPro" id="IPR050344">
    <property type="entry name" value="Peptidase_M1_aminopeptidases"/>
</dbReference>
<accession>A0A0K1JPS7</accession>
<dbReference type="GO" id="GO:0008270">
    <property type="term" value="F:zinc ion binding"/>
    <property type="evidence" value="ECO:0007669"/>
    <property type="project" value="InterPro"/>
</dbReference>
<evidence type="ECO:0000256" key="10">
    <source>
        <dbReference type="ARBA" id="ARBA00023049"/>
    </source>
</evidence>
<keyword evidence="7" id="KW-0479">Metal-binding</keyword>
<evidence type="ECO:0000259" key="15">
    <source>
        <dbReference type="Pfam" id="PF17900"/>
    </source>
</evidence>
<dbReference type="InterPro" id="IPR001930">
    <property type="entry name" value="Peptidase_M1"/>
</dbReference>
<dbReference type="PANTHER" id="PTHR11533:SF297">
    <property type="entry name" value="AMINOPEPTIDASE N"/>
    <property type="match status" value="1"/>
</dbReference>
<dbReference type="STRING" id="571913.VV02_06870"/>
<evidence type="ECO:0000256" key="9">
    <source>
        <dbReference type="ARBA" id="ARBA00022833"/>
    </source>
</evidence>
<evidence type="ECO:0000256" key="11">
    <source>
        <dbReference type="ARBA" id="ARBA00029811"/>
    </source>
</evidence>
<dbReference type="Gene3D" id="1.10.390.10">
    <property type="entry name" value="Neutral Protease Domain 2"/>
    <property type="match status" value="1"/>
</dbReference>
<keyword evidence="8" id="KW-0378">Hydrolase</keyword>
<dbReference type="InterPro" id="IPR042097">
    <property type="entry name" value="Aminopeptidase_N-like_N_sf"/>
</dbReference>
<keyword evidence="13" id="KW-0732">Signal</keyword>
<dbReference type="EMBL" id="CP011112">
    <property type="protein sequence ID" value="AKU18709.1"/>
    <property type="molecule type" value="Genomic_DNA"/>
</dbReference>
<evidence type="ECO:0000256" key="4">
    <source>
        <dbReference type="ARBA" id="ARBA00012564"/>
    </source>
</evidence>
<dbReference type="Pfam" id="PF01433">
    <property type="entry name" value="Peptidase_M1"/>
    <property type="match status" value="1"/>
</dbReference>
<evidence type="ECO:0000256" key="8">
    <source>
        <dbReference type="ARBA" id="ARBA00022801"/>
    </source>
</evidence>
<dbReference type="GO" id="GO:0008237">
    <property type="term" value="F:metallopeptidase activity"/>
    <property type="evidence" value="ECO:0007669"/>
    <property type="project" value="UniProtKB-KW"/>
</dbReference>
<dbReference type="Gene3D" id="2.60.40.1730">
    <property type="entry name" value="tricorn interacting facor f3 domain"/>
    <property type="match status" value="1"/>
</dbReference>
<dbReference type="Pfam" id="PF17900">
    <property type="entry name" value="Peptidase_M1_N"/>
    <property type="match status" value="1"/>
</dbReference>
<dbReference type="PANTHER" id="PTHR11533">
    <property type="entry name" value="PROTEASE M1 ZINC METALLOPROTEASE"/>
    <property type="match status" value="1"/>
</dbReference>
<dbReference type="CDD" id="cd09603">
    <property type="entry name" value="M1_APN_like"/>
    <property type="match status" value="1"/>
</dbReference>
<reference evidence="16 17" key="1">
    <citation type="submission" date="2015-03" db="EMBL/GenBank/DDBJ databases">
        <title>Luteipulveratus halotolerans sp. nov., a novel actinobacterium (Dermacoccaceae) from Sarawak, Malaysia.</title>
        <authorList>
            <person name="Juboi H."/>
            <person name="Basik A."/>
            <person name="Shamsul S.S."/>
            <person name="Arnold P."/>
            <person name="Schmitt E.K."/>
            <person name="Sanglier J.-J."/>
            <person name="Yeo T."/>
        </authorList>
    </citation>
    <scope>NUCLEOTIDE SEQUENCE [LARGE SCALE GENOMIC DNA]</scope>
    <source>
        <strain evidence="16 17">MN07-A0370</strain>
    </source>
</reference>
<dbReference type="GO" id="GO:0006508">
    <property type="term" value="P:proteolysis"/>
    <property type="evidence" value="ECO:0007669"/>
    <property type="project" value="UniProtKB-KW"/>
</dbReference>
<keyword evidence="6" id="KW-0645">Protease</keyword>
<evidence type="ECO:0000313" key="16">
    <source>
        <dbReference type="EMBL" id="AKU18709.1"/>
    </source>
</evidence>
<evidence type="ECO:0000256" key="6">
    <source>
        <dbReference type="ARBA" id="ARBA00022670"/>
    </source>
</evidence>
<organism evidence="16 17">
    <name type="scientific">Luteipulveratus mongoliensis</name>
    <dbReference type="NCBI Taxonomy" id="571913"/>
    <lineage>
        <taxon>Bacteria</taxon>
        <taxon>Bacillati</taxon>
        <taxon>Actinomycetota</taxon>
        <taxon>Actinomycetes</taxon>
        <taxon>Micrococcales</taxon>
        <taxon>Dermacoccaceae</taxon>
        <taxon>Luteipulveratus</taxon>
    </lineage>
</organism>
<comment type="cofactor">
    <cofactor evidence="2">
        <name>Zn(2+)</name>
        <dbReference type="ChEBI" id="CHEBI:29105"/>
    </cofactor>
</comment>
<feature type="signal peptide" evidence="13">
    <location>
        <begin position="1"/>
        <end position="24"/>
    </location>
</feature>
<evidence type="ECO:0000313" key="17">
    <source>
        <dbReference type="Proteomes" id="UP000066480"/>
    </source>
</evidence>
<dbReference type="PRINTS" id="PR00756">
    <property type="entry name" value="ALADIPTASE"/>
</dbReference>
<comment type="catalytic activity">
    <reaction evidence="1">
        <text>Release of an N-terminal amino acid, Xaa-|-Yaa- from a peptide, amide or arylamide. Xaa is preferably Ala, but may be most amino acids including Pro (slow action). When a terminal hydrophobic residue is followed by a prolyl residue, the two may be released as an intact Xaa-Pro dipeptide.</text>
        <dbReference type="EC" id="3.4.11.2"/>
    </reaction>
</comment>
<keyword evidence="17" id="KW-1185">Reference proteome</keyword>
<comment type="similarity">
    <text evidence="3">Belongs to the peptidase M1 family.</text>
</comment>
<dbReference type="PATRIC" id="fig|571913.6.peg.1400"/>
<keyword evidence="10" id="KW-0482">Metalloprotease</keyword>